<proteinExistence type="predicted"/>
<name>A0A8H8BTH2_9HELO</name>
<dbReference type="EMBL" id="JAFJYH010000033">
    <property type="protein sequence ID" value="KAG4423515.1"/>
    <property type="molecule type" value="Genomic_DNA"/>
</dbReference>
<accession>A0A8H8BTH2</accession>
<dbReference type="Proteomes" id="UP000664132">
    <property type="component" value="Unassembled WGS sequence"/>
</dbReference>
<evidence type="ECO:0000313" key="2">
    <source>
        <dbReference type="Proteomes" id="UP000664132"/>
    </source>
</evidence>
<organism evidence="1 2">
    <name type="scientific">Cadophora malorum</name>
    <dbReference type="NCBI Taxonomy" id="108018"/>
    <lineage>
        <taxon>Eukaryota</taxon>
        <taxon>Fungi</taxon>
        <taxon>Dikarya</taxon>
        <taxon>Ascomycota</taxon>
        <taxon>Pezizomycotina</taxon>
        <taxon>Leotiomycetes</taxon>
        <taxon>Helotiales</taxon>
        <taxon>Ploettnerulaceae</taxon>
        <taxon>Cadophora</taxon>
    </lineage>
</organism>
<evidence type="ECO:0000313" key="1">
    <source>
        <dbReference type="EMBL" id="KAG4423515.1"/>
    </source>
</evidence>
<protein>
    <recommendedName>
        <fullName evidence="3">Fungal N-terminal domain-containing protein</fullName>
    </recommendedName>
</protein>
<comment type="caution">
    <text evidence="1">The sequence shown here is derived from an EMBL/GenBank/DDBJ whole genome shotgun (WGS) entry which is preliminary data.</text>
</comment>
<evidence type="ECO:0008006" key="3">
    <source>
        <dbReference type="Google" id="ProtNLM"/>
    </source>
</evidence>
<keyword evidence="2" id="KW-1185">Reference proteome</keyword>
<gene>
    <name evidence="1" type="ORF">IFR04_003338</name>
</gene>
<reference evidence="1" key="1">
    <citation type="submission" date="2021-02" db="EMBL/GenBank/DDBJ databases">
        <title>Genome sequence Cadophora malorum strain M34.</title>
        <authorList>
            <person name="Stefanovic E."/>
            <person name="Vu D."/>
            <person name="Scully C."/>
            <person name="Dijksterhuis J."/>
            <person name="Roader J."/>
            <person name="Houbraken J."/>
        </authorList>
    </citation>
    <scope>NUCLEOTIDE SEQUENCE</scope>
    <source>
        <strain evidence="1">M34</strain>
    </source>
</reference>
<dbReference type="AlphaFoldDB" id="A0A8H8BTH2"/>
<dbReference type="OrthoDB" id="341259at2759"/>
<sequence>MAEALTVLGATASALQLSQAVCKAAKQLYSFFCKIKHSSKEVEDLRNTLNNMENVASYIESFVTTLQNQNHEHTEQETLLDLVTTLARCQQELTLLQDMVDEVTRQSNKGGTSKLAARISWAFEAEKTQGSMRRLNSHNLSLITALTTANGHIGLRIRGDLQVISTKVASQTEKLDENHENTLQNINTIRAHIQEFSTRQSHALEHVKSQNNAQKNILERHTAELTEHGQRELENFTNLRNLMECNREENRAVFSDIQSHQAHDRETLESLTRESIRHLQSAATFRKSILKKLGDLEEHFADFSVDRNYVRAKTHMTDVDDTTFALSLRSQIQGLLPELLEQYASSDNQNLRDYVRSSMEDAPKAVALAASETLCQFASTNENSEDSNNGVDNGNSALIKSFTDARSIRENFDRNGVTIQESTEPSVDI</sequence>